<gene>
    <name evidence="2" type="ORF">SAMN04487936_101614</name>
</gene>
<evidence type="ECO:0000313" key="2">
    <source>
        <dbReference type="EMBL" id="SFJ30745.1"/>
    </source>
</evidence>
<keyword evidence="1" id="KW-1133">Transmembrane helix</keyword>
<dbReference type="EMBL" id="FOSB01000001">
    <property type="protein sequence ID" value="SFJ30745.1"/>
    <property type="molecule type" value="Genomic_DNA"/>
</dbReference>
<protein>
    <submittedName>
        <fullName evidence="2">Uncharacterized protein</fullName>
    </submittedName>
</protein>
<organism evidence="2 3">
    <name type="scientific">Halobacillus dabanensis</name>
    <dbReference type="NCBI Taxonomy" id="240302"/>
    <lineage>
        <taxon>Bacteria</taxon>
        <taxon>Bacillati</taxon>
        <taxon>Bacillota</taxon>
        <taxon>Bacilli</taxon>
        <taxon>Bacillales</taxon>
        <taxon>Bacillaceae</taxon>
        <taxon>Halobacillus</taxon>
    </lineage>
</organism>
<feature type="transmembrane region" description="Helical" evidence="1">
    <location>
        <begin position="44"/>
        <end position="62"/>
    </location>
</feature>
<evidence type="ECO:0000313" key="3">
    <source>
        <dbReference type="Proteomes" id="UP000183557"/>
    </source>
</evidence>
<dbReference type="Proteomes" id="UP000183557">
    <property type="component" value="Unassembled WGS sequence"/>
</dbReference>
<reference evidence="3" key="1">
    <citation type="submission" date="2016-10" db="EMBL/GenBank/DDBJ databases">
        <authorList>
            <person name="Varghese N."/>
            <person name="Submissions S."/>
        </authorList>
    </citation>
    <scope>NUCLEOTIDE SEQUENCE [LARGE SCALE GENOMIC DNA]</scope>
    <source>
        <strain evidence="3">CGMCC 1.3704</strain>
    </source>
</reference>
<evidence type="ECO:0000256" key="1">
    <source>
        <dbReference type="SAM" id="Phobius"/>
    </source>
</evidence>
<sequence>MKRFGFYLAYSLGMIAFLTGALTYRKHLQEWAEMEFDVVPLMIFDHVYPVLFGMLFATSFLWRRYKEKRLKGFVWAEFLALGIPSLYIALTPWLFYTNVPMLPLMKFFATHHLNGPTMFGFIFGFTIIHSIRKKT</sequence>
<feature type="transmembrane region" description="Helical" evidence="1">
    <location>
        <begin position="7"/>
        <end position="24"/>
    </location>
</feature>
<keyword evidence="1" id="KW-0472">Membrane</keyword>
<accession>A0A1I3QAN0</accession>
<dbReference type="AlphaFoldDB" id="A0A1I3QAN0"/>
<keyword evidence="1" id="KW-0812">Transmembrane</keyword>
<feature type="transmembrane region" description="Helical" evidence="1">
    <location>
        <begin position="115"/>
        <end position="131"/>
    </location>
</feature>
<dbReference type="OrthoDB" id="1798014at2"/>
<proteinExistence type="predicted"/>
<name>A0A1I3QAN0_HALDA</name>
<keyword evidence="3" id="KW-1185">Reference proteome</keyword>
<feature type="transmembrane region" description="Helical" evidence="1">
    <location>
        <begin position="74"/>
        <end position="95"/>
    </location>
</feature>